<dbReference type="AlphaFoldDB" id="A0A0K8QRI5"/>
<reference evidence="3" key="1">
    <citation type="submission" date="2015-08" db="EMBL/GenBank/DDBJ databases">
        <title>Complete DNA Sequence of Pseudomonas syringae pv. actinidiae, the Causal Agent of Kiwifruit Canker Disease.</title>
        <authorList>
            <person name="Rikkerink E.H.A."/>
            <person name="Fineran P.C."/>
        </authorList>
    </citation>
    <scope>NUCLEOTIDE SEQUENCE</scope>
    <source>
        <strain evidence="3">SkMP5</strain>
    </source>
</reference>
<feature type="region of interest" description="Disordered" evidence="1">
    <location>
        <begin position="22"/>
        <end position="80"/>
    </location>
</feature>
<evidence type="ECO:0000256" key="2">
    <source>
        <dbReference type="SAM" id="SignalP"/>
    </source>
</evidence>
<evidence type="ECO:0000256" key="1">
    <source>
        <dbReference type="SAM" id="MobiDB-lite"/>
    </source>
</evidence>
<dbReference type="RefSeq" id="WP_062538056.1">
    <property type="nucleotide sequence ID" value="NZ_DF970277.1"/>
</dbReference>
<evidence type="ECO:0000313" key="4">
    <source>
        <dbReference type="Proteomes" id="UP000253740"/>
    </source>
</evidence>
<accession>A0A0K8QRI5</accession>
<organism evidence="3">
    <name type="scientific">Mizugakiibacter sediminis</name>
    <dbReference type="NCBI Taxonomy" id="1475481"/>
    <lineage>
        <taxon>Bacteria</taxon>
        <taxon>Pseudomonadati</taxon>
        <taxon>Pseudomonadota</taxon>
        <taxon>Gammaproteobacteria</taxon>
        <taxon>Lysobacterales</taxon>
        <taxon>Rhodanobacteraceae</taxon>
        <taxon>Mizugakiibacter</taxon>
    </lineage>
</organism>
<evidence type="ECO:0000313" key="3">
    <source>
        <dbReference type="EMBL" id="GAP67510.1"/>
    </source>
</evidence>
<dbReference type="PROSITE" id="PS51257">
    <property type="entry name" value="PROKAR_LIPOPROTEIN"/>
    <property type="match status" value="1"/>
</dbReference>
<sequence>MKLTRIVLASALVALLAACSGGNNEQAPAEQAPAPAATAAAPAEQAPAPAPASTAAAAPAEAPAPASTAAPAPASTSGGN</sequence>
<dbReference type="Proteomes" id="UP000253740">
    <property type="component" value="Unassembled WGS sequence"/>
</dbReference>
<protein>
    <submittedName>
        <fullName evidence="3">Uncharacterized protein</fullName>
    </submittedName>
</protein>
<feature type="signal peptide" evidence="2">
    <location>
        <begin position="1"/>
        <end position="25"/>
    </location>
</feature>
<dbReference type="EMBL" id="DF970277">
    <property type="protein sequence ID" value="GAP67510.1"/>
    <property type="molecule type" value="Genomic_DNA"/>
</dbReference>
<keyword evidence="2" id="KW-0732">Signal</keyword>
<proteinExistence type="predicted"/>
<feature type="compositionally biased region" description="Low complexity" evidence="1">
    <location>
        <begin position="26"/>
        <end position="80"/>
    </location>
</feature>
<gene>
    <name evidence="3" type="ORF">MBSD_n2837</name>
</gene>
<name>A0A0K8QRI5_9GAMM</name>
<keyword evidence="4" id="KW-1185">Reference proteome</keyword>
<feature type="chain" id="PRO_5005515113" evidence="2">
    <location>
        <begin position="26"/>
        <end position="80"/>
    </location>
</feature>